<dbReference type="RefSeq" id="WP_010036743.1">
    <property type="nucleotide sequence ID" value="NZ_CP025958.1"/>
</dbReference>
<name>A0A2Z3H6Q2_9BACT</name>
<evidence type="ECO:0000313" key="2">
    <source>
        <dbReference type="EMBL" id="AWM38705.1"/>
    </source>
</evidence>
<feature type="region of interest" description="Disordered" evidence="1">
    <location>
        <begin position="130"/>
        <end position="158"/>
    </location>
</feature>
<feature type="compositionally biased region" description="Low complexity" evidence="1">
    <location>
        <begin position="130"/>
        <end position="141"/>
    </location>
</feature>
<reference evidence="2 3" key="1">
    <citation type="submission" date="2018-01" db="EMBL/GenBank/DDBJ databases">
        <title>G. obscuriglobus.</title>
        <authorList>
            <person name="Franke J."/>
            <person name="Blomberg W."/>
            <person name="Selmecki A."/>
        </authorList>
    </citation>
    <scope>NUCLEOTIDE SEQUENCE [LARGE SCALE GENOMIC DNA]</scope>
    <source>
        <strain evidence="2 3">DSM 5831</strain>
    </source>
</reference>
<dbReference type="EMBL" id="CP025958">
    <property type="protein sequence ID" value="AWM38705.1"/>
    <property type="molecule type" value="Genomic_DNA"/>
</dbReference>
<dbReference type="KEGG" id="gog:C1280_18060"/>
<proteinExistence type="predicted"/>
<dbReference type="Proteomes" id="UP000245802">
    <property type="component" value="Chromosome"/>
</dbReference>
<evidence type="ECO:0000313" key="3">
    <source>
        <dbReference type="Proteomes" id="UP000245802"/>
    </source>
</evidence>
<gene>
    <name evidence="2" type="ORF">C1280_18060</name>
</gene>
<evidence type="ECO:0000256" key="1">
    <source>
        <dbReference type="SAM" id="MobiDB-lite"/>
    </source>
</evidence>
<dbReference type="AlphaFoldDB" id="A0A2Z3H6Q2"/>
<accession>A0A2Z3H6Q2</accession>
<sequence length="158" mass="17059">MFGFLRRWWSRDHQRQIFAYFDGTATRRADPMVAGRVLEESCPDYEDRLRVLAHEVPADLAAAMAGTPVAADMKQKKADAVTALVKAADAMFGLRPLDGAAGLTEAERLLVLFRFLAFLQQLAASARPFSISPPRASPSIPLDSPTAPSSASGPVASE</sequence>
<keyword evidence="3" id="KW-1185">Reference proteome</keyword>
<protein>
    <submittedName>
        <fullName evidence="2">Uncharacterized protein</fullName>
    </submittedName>
</protein>
<organism evidence="2 3">
    <name type="scientific">Gemmata obscuriglobus</name>
    <dbReference type="NCBI Taxonomy" id="114"/>
    <lineage>
        <taxon>Bacteria</taxon>
        <taxon>Pseudomonadati</taxon>
        <taxon>Planctomycetota</taxon>
        <taxon>Planctomycetia</taxon>
        <taxon>Gemmatales</taxon>
        <taxon>Gemmataceae</taxon>
        <taxon>Gemmata</taxon>
    </lineage>
</organism>